<keyword evidence="2" id="KW-0227">DNA damage</keyword>
<gene>
    <name evidence="4" type="ORF">CANTEDRAFT_95893</name>
</gene>
<comment type="similarity">
    <text evidence="1">Belongs to the SWI5/SAE3 family.</text>
</comment>
<dbReference type="GO" id="GO:0034974">
    <property type="term" value="C:Swi5-Swi2 complex"/>
    <property type="evidence" value="ECO:0007669"/>
    <property type="project" value="TreeGrafter"/>
</dbReference>
<dbReference type="STRING" id="590646.G3BE31"/>
<reference evidence="4 5" key="1">
    <citation type="journal article" date="2011" name="Proc. Natl. Acad. Sci. U.S.A.">
        <title>Comparative genomics of xylose-fermenting fungi for enhanced biofuel production.</title>
        <authorList>
            <person name="Wohlbach D.J."/>
            <person name="Kuo A."/>
            <person name="Sato T.K."/>
            <person name="Potts K.M."/>
            <person name="Salamov A.A."/>
            <person name="LaButti K.M."/>
            <person name="Sun H."/>
            <person name="Clum A."/>
            <person name="Pangilinan J.L."/>
            <person name="Lindquist E.A."/>
            <person name="Lucas S."/>
            <person name="Lapidus A."/>
            <person name="Jin M."/>
            <person name="Gunawan C."/>
            <person name="Balan V."/>
            <person name="Dale B.E."/>
            <person name="Jeffries T.W."/>
            <person name="Zinkel R."/>
            <person name="Barry K.W."/>
            <person name="Grigoriev I.V."/>
            <person name="Gasch A.P."/>
        </authorList>
    </citation>
    <scope>NUCLEOTIDE SEQUENCE [LARGE SCALE GENOMIC DNA]</scope>
    <source>
        <strain evidence="5">ATCC 10573 / BCRC 21748 / CBS 615 / JCM 9827 / NBRC 10315 / NRRL Y-1498 / VKM Y-70</strain>
    </source>
</reference>
<evidence type="ECO:0000256" key="2">
    <source>
        <dbReference type="ARBA" id="ARBA00022763"/>
    </source>
</evidence>
<dbReference type="HOGENOM" id="CLU_1959280_0_0_1"/>
<dbReference type="OrthoDB" id="2162691at2759"/>
<evidence type="ECO:0008006" key="6">
    <source>
        <dbReference type="Google" id="ProtNLM"/>
    </source>
</evidence>
<dbReference type="Gene3D" id="1.20.5.170">
    <property type="match status" value="1"/>
</dbReference>
<organism evidence="5">
    <name type="scientific">Candida tenuis (strain ATCC 10573 / BCRC 21748 / CBS 615 / JCM 9827 / NBRC 10315 / NRRL Y-1498 / VKM Y-70)</name>
    <name type="common">Yeast</name>
    <name type="synonym">Yamadazyma tenuis</name>
    <dbReference type="NCBI Taxonomy" id="590646"/>
    <lineage>
        <taxon>Eukaryota</taxon>
        <taxon>Fungi</taxon>
        <taxon>Dikarya</taxon>
        <taxon>Ascomycota</taxon>
        <taxon>Saccharomycotina</taxon>
        <taxon>Pichiomycetes</taxon>
        <taxon>Debaryomycetaceae</taxon>
        <taxon>Yamadazyma</taxon>
    </lineage>
</organism>
<sequence length="128" mass="14494">MFNAAANPPQCSAEAVNIRQKGPVSMLSKDHRDLLNHHDDDAVLLKEQKLEDIKNQCSQLISELDTDKDPKAIIRKHITKLKDYNDLQDIALSLVTMIADHHHLRTIDILQEMNSESTGEMNREPTGD</sequence>
<name>G3BE31_CANTC</name>
<evidence type="ECO:0000256" key="3">
    <source>
        <dbReference type="ARBA" id="ARBA00023204"/>
    </source>
</evidence>
<evidence type="ECO:0000313" key="4">
    <source>
        <dbReference type="EMBL" id="EGV60446.1"/>
    </source>
</evidence>
<dbReference type="GO" id="GO:0000709">
    <property type="term" value="P:meiotic joint molecule formation"/>
    <property type="evidence" value="ECO:0007669"/>
    <property type="project" value="TreeGrafter"/>
</dbReference>
<proteinExistence type="inferred from homology"/>
<dbReference type="Pfam" id="PF07061">
    <property type="entry name" value="Swi5"/>
    <property type="match status" value="1"/>
</dbReference>
<dbReference type="AlphaFoldDB" id="G3BE31"/>
<dbReference type="EMBL" id="GL996528">
    <property type="protein sequence ID" value="EGV60446.1"/>
    <property type="molecule type" value="Genomic_DNA"/>
</dbReference>
<dbReference type="InterPro" id="IPR010760">
    <property type="entry name" value="DNA-repair_Swi5"/>
</dbReference>
<dbReference type="eggNOG" id="ENOG502SBQH">
    <property type="taxonomic scope" value="Eukaryota"/>
</dbReference>
<evidence type="ECO:0000256" key="1">
    <source>
        <dbReference type="ARBA" id="ARBA00008060"/>
    </source>
</evidence>
<keyword evidence="5" id="KW-1185">Reference proteome</keyword>
<dbReference type="PANTHER" id="PTHR28529">
    <property type="entry name" value="DNA REPAIR PROTEIN SWI5 HOMOLOG"/>
    <property type="match status" value="1"/>
</dbReference>
<dbReference type="Proteomes" id="UP000000707">
    <property type="component" value="Unassembled WGS sequence"/>
</dbReference>
<dbReference type="GO" id="GO:0032798">
    <property type="term" value="C:Swi5-Sfr1 complex"/>
    <property type="evidence" value="ECO:0007669"/>
    <property type="project" value="TreeGrafter"/>
</dbReference>
<dbReference type="PANTHER" id="PTHR28529:SF2">
    <property type="entry name" value="DNA REPAIR PROTEIN SWI5 HOMOLOG"/>
    <property type="match status" value="1"/>
</dbReference>
<dbReference type="GO" id="GO:0010772">
    <property type="term" value="P:meiotic DNA recombinase assembly involved in reciprocal meiotic recombination"/>
    <property type="evidence" value="ECO:0007669"/>
    <property type="project" value="TreeGrafter"/>
</dbReference>
<evidence type="ECO:0000313" key="5">
    <source>
        <dbReference type="Proteomes" id="UP000000707"/>
    </source>
</evidence>
<accession>G3BE31</accession>
<keyword evidence="3" id="KW-0234">DNA repair</keyword>
<protein>
    <recommendedName>
        <fullName evidence="6">Swi5-domain-containing protein</fullName>
    </recommendedName>
</protein>